<comment type="caution">
    <text evidence="2">The sequence shown here is derived from an EMBL/GenBank/DDBJ whole genome shotgun (WGS) entry which is preliminary data.</text>
</comment>
<proteinExistence type="predicted"/>
<dbReference type="SUPFAM" id="SSF117130">
    <property type="entry name" value="CsrA-like"/>
    <property type="match status" value="1"/>
</dbReference>
<dbReference type="OrthoDB" id="7026991at2"/>
<dbReference type="InterPro" id="IPR003751">
    <property type="entry name" value="CsrA"/>
</dbReference>
<dbReference type="AlphaFoldDB" id="A0A2V4KZU1"/>
<reference evidence="2 3" key="1">
    <citation type="submission" date="2018-06" db="EMBL/GenBank/DDBJ databases">
        <title>Pseudomonas diversity within urban Lake Michigan freshwaters.</title>
        <authorList>
            <person name="Batrich M."/>
            <person name="Hatzopoulos T."/>
            <person name="Putonti C."/>
        </authorList>
    </citation>
    <scope>NUCLEOTIDE SEQUENCE [LARGE SCALE GENOMIC DNA]</scope>
    <source>
        <strain evidence="2 3">MB-090714</strain>
    </source>
</reference>
<evidence type="ECO:0000256" key="1">
    <source>
        <dbReference type="ARBA" id="ARBA00023159"/>
    </source>
</evidence>
<dbReference type="Gene3D" id="2.60.40.4380">
    <property type="entry name" value="Translational regulator CsrA"/>
    <property type="match status" value="1"/>
</dbReference>
<keyword evidence="1" id="KW-0010">Activator</keyword>
<dbReference type="RefSeq" id="WP_110681699.1">
    <property type="nucleotide sequence ID" value="NZ_QJRX01000003.1"/>
</dbReference>
<accession>A0A2V4KZU1</accession>
<dbReference type="GO" id="GO:0006402">
    <property type="term" value="P:mRNA catabolic process"/>
    <property type="evidence" value="ECO:0007669"/>
    <property type="project" value="InterPro"/>
</dbReference>
<gene>
    <name evidence="2" type="ORF">DMO17_06575</name>
</gene>
<dbReference type="Pfam" id="PF02599">
    <property type="entry name" value="CsrA"/>
    <property type="match status" value="1"/>
</dbReference>
<protein>
    <submittedName>
        <fullName evidence="2">Uncharacterized protein</fullName>
    </submittedName>
</protein>
<dbReference type="Proteomes" id="UP000248146">
    <property type="component" value="Unassembled WGS sequence"/>
</dbReference>
<name>A0A2V4KZU1_AQUAC</name>
<evidence type="ECO:0000313" key="3">
    <source>
        <dbReference type="Proteomes" id="UP000248146"/>
    </source>
</evidence>
<organism evidence="2 3">
    <name type="scientific">Aquipseudomonas alcaligenes</name>
    <name type="common">Pseudomonas alcaligenes</name>
    <dbReference type="NCBI Taxonomy" id="43263"/>
    <lineage>
        <taxon>Bacteria</taxon>
        <taxon>Pseudomonadati</taxon>
        <taxon>Pseudomonadota</taxon>
        <taxon>Gammaproteobacteria</taxon>
        <taxon>Pseudomonadales</taxon>
        <taxon>Pseudomonadaceae</taxon>
        <taxon>Aquipseudomonas</taxon>
    </lineage>
</organism>
<sequence>MIEIRDIRRGLVRLSIEAPHDVAILREELGEFDVRDPRLYRRARPAKACP</sequence>
<dbReference type="GO" id="GO:0003723">
    <property type="term" value="F:RNA binding"/>
    <property type="evidence" value="ECO:0007669"/>
    <property type="project" value="InterPro"/>
</dbReference>
<dbReference type="GO" id="GO:0006109">
    <property type="term" value="P:regulation of carbohydrate metabolic process"/>
    <property type="evidence" value="ECO:0007669"/>
    <property type="project" value="InterPro"/>
</dbReference>
<evidence type="ECO:0000313" key="2">
    <source>
        <dbReference type="EMBL" id="PYC27401.1"/>
    </source>
</evidence>
<dbReference type="EMBL" id="QJRX01000003">
    <property type="protein sequence ID" value="PYC27401.1"/>
    <property type="molecule type" value="Genomic_DNA"/>
</dbReference>
<dbReference type="InterPro" id="IPR036107">
    <property type="entry name" value="CsrA_sf"/>
</dbReference>